<feature type="signal peptide" evidence="19">
    <location>
        <begin position="1"/>
        <end position="22"/>
    </location>
</feature>
<dbReference type="PROSITE" id="PS51448">
    <property type="entry name" value="P_TREFOIL_2"/>
    <property type="match status" value="1"/>
</dbReference>
<protein>
    <recommendedName>
        <fullName evidence="14">Zona pellucida sperm-binding protein 4</fullName>
    </recommendedName>
    <alternativeName>
        <fullName evidence="16">Zona pellucida glycoprotein 4</fullName>
    </alternativeName>
    <alternativeName>
        <fullName evidence="15">Zona pellucida protein B</fullName>
    </alternativeName>
</protein>
<dbReference type="GeneTree" id="ENSGT00940000163253"/>
<keyword evidence="19" id="KW-0732">Signal</keyword>
<dbReference type="Ensembl" id="ENSELUT00000081588.2">
    <property type="protein sequence ID" value="ENSELUP00000077447.2"/>
    <property type="gene ID" value="ENSELUG00000023417.3"/>
</dbReference>
<dbReference type="InParanoid" id="A0A6Q2ZIA5"/>
<evidence type="ECO:0000256" key="14">
    <source>
        <dbReference type="ARBA" id="ARBA00040238"/>
    </source>
</evidence>
<dbReference type="KEGG" id="els:105022171"/>
<sequence>MAMRWSAICLVVVAMLGCLCDAQWTDPNNPETEHLQTPEQPSPQNPEHPYPPRPAQPYPQNPEHPHPPRPAQPYPQNPEHPHPPRPAQPYPQNPEHPYPPRPAQPYPQRPAQPFPQRPAQPFPQRPAQPFPQKPAQPFPQKPAQPYPQRPAQPIQKPAQPYPQKPAQPYPHKPAQPYPQRPAQPYPQKPAQPYPQKPAQPYPQKPAQPYPQRPAQPHLQKPAPPKKHHVSSPTETHEHTCEVDDNRKVTCGLPDITAEHCQAISCCYDGHKCYYGKAVTVQCTKDGQFVVVVARDATVPSLDLESIHLLEGGNAHCSPIGTTSAFAIYQFKVTECGTVVTEEHDTIMYENRMSSSYEVGIGPYGAITRDSHYDLLFQCRYTGTSVETLAIQVSPPLNPLIVAVEAPLNVELRLANGHCLMKGCNEEEEAYTSYYTTSDYPVTKVLKDPVYAEVRILGMTDPNIVLMLEQCWATTTQNSNSLPRWDLLVNGCAYHDDRYLTIPIHLDGSSTFPPGAISFHYKRFVFKMFTFVDPTSMVPMKENVFIHCSTTICHRNAGNCEQTCNRQKREVSTEGQKETKGEVVSSQQVIMIDQPVSA</sequence>
<feature type="compositionally biased region" description="Pro residues" evidence="18">
    <location>
        <begin position="159"/>
        <end position="213"/>
    </location>
</feature>
<dbReference type="PROSITE" id="PS51034">
    <property type="entry name" value="ZP_2"/>
    <property type="match status" value="1"/>
</dbReference>
<reference evidence="23" key="1">
    <citation type="journal article" date="2014" name="PLoS ONE">
        <title>The genome and linkage map of the northern pike (Esox lucius): conserved synteny revealed between the salmonid sister group and the Neoteleostei.</title>
        <authorList>
            <person name="Rondeau E.B."/>
            <person name="Minkley D.R."/>
            <person name="Leong J.S."/>
            <person name="Messmer A.M."/>
            <person name="Jantzen J.R."/>
            <person name="von Schalburg K.R."/>
            <person name="Lemon C."/>
            <person name="Bird N.H."/>
            <person name="Koop B.F."/>
        </authorList>
    </citation>
    <scope>NUCLEOTIDE SEQUENCE</scope>
</reference>
<feature type="disulfide bond" evidence="17">
    <location>
        <begin position="240"/>
        <end position="266"/>
    </location>
</feature>
<organism evidence="22 23">
    <name type="scientific">Esox lucius</name>
    <name type="common">Northern pike</name>
    <dbReference type="NCBI Taxonomy" id="8010"/>
    <lineage>
        <taxon>Eukaryota</taxon>
        <taxon>Metazoa</taxon>
        <taxon>Chordata</taxon>
        <taxon>Craniata</taxon>
        <taxon>Vertebrata</taxon>
        <taxon>Euteleostomi</taxon>
        <taxon>Actinopterygii</taxon>
        <taxon>Neopterygii</taxon>
        <taxon>Teleostei</taxon>
        <taxon>Protacanthopterygii</taxon>
        <taxon>Esociformes</taxon>
        <taxon>Esocidae</taxon>
        <taxon>Esox</taxon>
    </lineage>
</organism>
<dbReference type="Pfam" id="PF00100">
    <property type="entry name" value="Zona_pellucida"/>
    <property type="match status" value="1"/>
</dbReference>
<dbReference type="GO" id="GO:0035805">
    <property type="term" value="C:egg coat"/>
    <property type="evidence" value="ECO:0007669"/>
    <property type="project" value="UniProtKB-SubCell"/>
</dbReference>
<dbReference type="PROSITE" id="PS51257">
    <property type="entry name" value="PROKAR_LIPOPROTEIN"/>
    <property type="match status" value="1"/>
</dbReference>
<evidence type="ECO:0000256" key="12">
    <source>
        <dbReference type="ARBA" id="ARBA00024183"/>
    </source>
</evidence>
<evidence type="ECO:0000256" key="19">
    <source>
        <dbReference type="SAM" id="SignalP"/>
    </source>
</evidence>
<dbReference type="PANTHER" id="PTHR23343:SF31">
    <property type="entry name" value="ZONA PELLUCIDA SPERM-BINDING PROTEIN 4"/>
    <property type="match status" value="1"/>
</dbReference>
<reference evidence="22" key="2">
    <citation type="submission" date="2020-02" db="EMBL/GenBank/DDBJ databases">
        <title>Esox lucius (northern pike) genome, fEsoLuc1, primary haplotype.</title>
        <authorList>
            <person name="Myers G."/>
            <person name="Karagic N."/>
            <person name="Meyer A."/>
            <person name="Pippel M."/>
            <person name="Reichard M."/>
            <person name="Winkler S."/>
            <person name="Tracey A."/>
            <person name="Sims Y."/>
            <person name="Howe K."/>
            <person name="Rhie A."/>
            <person name="Formenti G."/>
            <person name="Durbin R."/>
            <person name="Fedrigo O."/>
            <person name="Jarvis E.D."/>
        </authorList>
    </citation>
    <scope>NUCLEOTIDE SEQUENCE [LARGE SCALE GENOMIC DNA]</scope>
</reference>
<feature type="disulfide bond" evidence="17">
    <location>
        <begin position="250"/>
        <end position="265"/>
    </location>
</feature>
<feature type="chain" id="PRO_5044226856" description="Zona pellucida sperm-binding protein 4" evidence="19">
    <location>
        <begin position="23"/>
        <end position="597"/>
    </location>
</feature>
<dbReference type="SMART" id="SM00241">
    <property type="entry name" value="ZP"/>
    <property type="match status" value="1"/>
</dbReference>
<keyword evidence="7" id="KW-1133">Transmembrane helix</keyword>
<dbReference type="InterPro" id="IPR044913">
    <property type="entry name" value="P_trefoil_dom_sf"/>
</dbReference>
<dbReference type="InterPro" id="IPR000519">
    <property type="entry name" value="P_trefoil_dom"/>
</dbReference>
<dbReference type="InterPro" id="IPR055356">
    <property type="entry name" value="ZP-N"/>
</dbReference>
<dbReference type="CDD" id="cd00111">
    <property type="entry name" value="Trefoil"/>
    <property type="match status" value="1"/>
</dbReference>
<dbReference type="Pfam" id="PF23344">
    <property type="entry name" value="ZP-N"/>
    <property type="match status" value="1"/>
</dbReference>
<name>A0A6Q2ZIA5_ESOLU</name>
<dbReference type="Gene3D" id="2.60.40.4100">
    <property type="entry name" value="Zona pellucida, ZP-C domain"/>
    <property type="match status" value="1"/>
</dbReference>
<comment type="caution">
    <text evidence="17">Lacks conserved residue(s) required for the propagation of feature annotation.</text>
</comment>
<dbReference type="Bgee" id="ENSELUG00000023417">
    <property type="expression patterns" value="Expressed in liver"/>
</dbReference>
<dbReference type="OMA" id="NICEVED"/>
<dbReference type="PANTHER" id="PTHR23343">
    <property type="entry name" value="ZONA PELLUCIDA SPERM-BINDING PROTEIN"/>
    <property type="match status" value="1"/>
</dbReference>
<evidence type="ECO:0000256" key="8">
    <source>
        <dbReference type="ARBA" id="ARBA00023136"/>
    </source>
</evidence>
<dbReference type="GO" id="GO:0060468">
    <property type="term" value="P:prevention of polyspermy"/>
    <property type="evidence" value="ECO:0007669"/>
    <property type="project" value="TreeGrafter"/>
</dbReference>
<keyword evidence="23" id="KW-1185">Reference proteome</keyword>
<evidence type="ECO:0000256" key="10">
    <source>
        <dbReference type="ARBA" id="ARBA00023180"/>
    </source>
</evidence>
<keyword evidence="5" id="KW-0165">Cleavage on pair of basic residues</keyword>
<evidence type="ECO:0000256" key="4">
    <source>
        <dbReference type="ARBA" id="ARBA00022530"/>
    </source>
</evidence>
<feature type="region of interest" description="Disordered" evidence="18">
    <location>
        <begin position="29"/>
        <end position="241"/>
    </location>
</feature>
<dbReference type="InterPro" id="IPR051148">
    <property type="entry name" value="Zona_Pellucida_Domain_gp"/>
</dbReference>
<evidence type="ECO:0000259" key="20">
    <source>
        <dbReference type="PROSITE" id="PS51034"/>
    </source>
</evidence>
<keyword evidence="6" id="KW-0812">Transmembrane</keyword>
<evidence type="ECO:0000256" key="13">
    <source>
        <dbReference type="ARBA" id="ARBA00037545"/>
    </source>
</evidence>
<feature type="domain" description="ZP" evidence="20">
    <location>
        <begin position="281"/>
        <end position="566"/>
    </location>
</feature>
<keyword evidence="10" id="KW-0325">Glycoprotein</keyword>
<dbReference type="RefSeq" id="XP_012994401.2">
    <property type="nucleotide sequence ID" value="XM_013138947.3"/>
</dbReference>
<comment type="subcellular location">
    <subcellularLocation>
        <location evidence="1">Cell membrane</location>
        <topology evidence="1">Single-pass type I membrane protein</topology>
    </subcellularLocation>
    <subcellularLocation>
        <location evidence="12">Zona pellucida</location>
    </subcellularLocation>
</comment>
<keyword evidence="8" id="KW-0472">Membrane</keyword>
<proteinExistence type="predicted"/>
<feature type="compositionally biased region" description="Pro residues" evidence="18">
    <location>
        <begin position="40"/>
        <end position="150"/>
    </location>
</feature>
<dbReference type="InterPro" id="IPR042235">
    <property type="entry name" value="ZP-C_dom"/>
</dbReference>
<dbReference type="GO" id="GO:0005886">
    <property type="term" value="C:plasma membrane"/>
    <property type="evidence" value="ECO:0007669"/>
    <property type="project" value="UniProtKB-SubCell"/>
</dbReference>
<evidence type="ECO:0000313" key="22">
    <source>
        <dbReference type="Ensembl" id="ENSELUP00000077447.2"/>
    </source>
</evidence>
<dbReference type="GO" id="GO:0032190">
    <property type="term" value="F:acrosin binding"/>
    <property type="evidence" value="ECO:0007669"/>
    <property type="project" value="TreeGrafter"/>
</dbReference>
<keyword evidence="3" id="KW-0964">Secreted</keyword>
<keyword evidence="11" id="KW-0278">Fertilization</keyword>
<evidence type="ECO:0000256" key="7">
    <source>
        <dbReference type="ARBA" id="ARBA00022989"/>
    </source>
</evidence>
<dbReference type="OrthoDB" id="8919081at2759"/>
<evidence type="ECO:0000256" key="18">
    <source>
        <dbReference type="SAM" id="MobiDB-lite"/>
    </source>
</evidence>
<evidence type="ECO:0000256" key="3">
    <source>
        <dbReference type="ARBA" id="ARBA00022525"/>
    </source>
</evidence>
<dbReference type="Gene3D" id="4.10.110.10">
    <property type="entry name" value="Spasmolytic Protein, domain 1"/>
    <property type="match status" value="1"/>
</dbReference>
<evidence type="ECO:0000256" key="17">
    <source>
        <dbReference type="PROSITE-ProRule" id="PRU00779"/>
    </source>
</evidence>
<reference evidence="22" key="4">
    <citation type="submission" date="2025-09" db="UniProtKB">
        <authorList>
            <consortium name="Ensembl"/>
        </authorList>
    </citation>
    <scope>IDENTIFICATION</scope>
</reference>
<feature type="domain" description="P-type" evidence="21">
    <location>
        <begin position="238"/>
        <end position="276"/>
    </location>
</feature>
<dbReference type="GeneID" id="105022171"/>
<evidence type="ECO:0000256" key="2">
    <source>
        <dbReference type="ARBA" id="ARBA00022475"/>
    </source>
</evidence>
<dbReference type="SUPFAM" id="SSF57492">
    <property type="entry name" value="Trefoil"/>
    <property type="match status" value="1"/>
</dbReference>
<dbReference type="Proteomes" id="UP000265140">
    <property type="component" value="Chromosome 19"/>
</dbReference>
<dbReference type="Pfam" id="PF00088">
    <property type="entry name" value="Trefoil"/>
    <property type="match status" value="1"/>
</dbReference>
<keyword evidence="2" id="KW-1003">Cell membrane</keyword>
<dbReference type="GO" id="GO:0007339">
    <property type="term" value="P:binding of sperm to zona pellucida"/>
    <property type="evidence" value="ECO:0007669"/>
    <property type="project" value="TreeGrafter"/>
</dbReference>
<reference evidence="22" key="3">
    <citation type="submission" date="2025-08" db="UniProtKB">
        <authorList>
            <consortium name="Ensembl"/>
        </authorList>
    </citation>
    <scope>IDENTIFICATION</scope>
</reference>
<dbReference type="SMART" id="SM00018">
    <property type="entry name" value="PD"/>
    <property type="match status" value="1"/>
</dbReference>
<evidence type="ECO:0000313" key="23">
    <source>
        <dbReference type="Proteomes" id="UP000265140"/>
    </source>
</evidence>
<dbReference type="Gene3D" id="2.60.40.3210">
    <property type="entry name" value="Zona pellucida, ZP-N domain"/>
    <property type="match status" value="1"/>
</dbReference>
<keyword evidence="9 17" id="KW-1015">Disulfide bond</keyword>
<evidence type="ECO:0000256" key="5">
    <source>
        <dbReference type="ARBA" id="ARBA00022685"/>
    </source>
</evidence>
<evidence type="ECO:0000259" key="21">
    <source>
        <dbReference type="PROSITE" id="PS51448"/>
    </source>
</evidence>
<keyword evidence="4" id="KW-0272">Extracellular matrix</keyword>
<evidence type="ECO:0000256" key="16">
    <source>
        <dbReference type="ARBA" id="ARBA00042573"/>
    </source>
</evidence>
<dbReference type="InterPro" id="IPR055355">
    <property type="entry name" value="ZP-C"/>
</dbReference>
<dbReference type="AlphaFoldDB" id="A0A6Q2ZIA5"/>
<dbReference type="GO" id="GO:0035804">
    <property type="term" value="F:structural constituent of egg coat"/>
    <property type="evidence" value="ECO:0007669"/>
    <property type="project" value="TreeGrafter"/>
</dbReference>
<evidence type="ECO:0000256" key="6">
    <source>
        <dbReference type="ARBA" id="ARBA00022692"/>
    </source>
</evidence>
<evidence type="ECO:0000256" key="1">
    <source>
        <dbReference type="ARBA" id="ARBA00004251"/>
    </source>
</evidence>
<evidence type="ECO:0000256" key="9">
    <source>
        <dbReference type="ARBA" id="ARBA00023157"/>
    </source>
</evidence>
<comment type="function">
    <text evidence="13">Component of the zona pellucida, an extracellular matrix surrounding oocytes which mediates sperm binding, induction of the acrosome reaction and prevents post-fertilization polyspermy. The zona pellucida is composed of 3 to 4 glycoproteins, ZP1, ZP2, ZP3, and ZP4. ZP4 may act as a sperm receptor.</text>
</comment>
<accession>A0A6Q2ZIA5</accession>
<evidence type="ECO:0000256" key="11">
    <source>
        <dbReference type="ARBA" id="ARBA00023279"/>
    </source>
</evidence>
<evidence type="ECO:0000256" key="15">
    <source>
        <dbReference type="ARBA" id="ARBA00042273"/>
    </source>
</evidence>
<dbReference type="InterPro" id="IPR001507">
    <property type="entry name" value="ZP_dom"/>
</dbReference>